<dbReference type="InterPro" id="IPR018060">
    <property type="entry name" value="HTH_AraC"/>
</dbReference>
<dbReference type="InterPro" id="IPR009057">
    <property type="entry name" value="Homeodomain-like_sf"/>
</dbReference>
<keyword evidence="3 8" id="KW-0597">Phosphoprotein</keyword>
<dbReference type="InterPro" id="IPR020449">
    <property type="entry name" value="Tscrpt_reg_AraC-type_HTH"/>
</dbReference>
<keyword evidence="7" id="KW-0804">Transcription</keyword>
<evidence type="ECO:0000313" key="12">
    <source>
        <dbReference type="Proteomes" id="UP000019243"/>
    </source>
</evidence>
<dbReference type="Proteomes" id="UP000019243">
    <property type="component" value="Unassembled WGS sequence"/>
</dbReference>
<comment type="caution">
    <text evidence="11">The sequence shown here is derived from an EMBL/GenBank/DDBJ whole genome shotgun (WGS) entry which is preliminary data.</text>
</comment>
<evidence type="ECO:0000256" key="1">
    <source>
        <dbReference type="ARBA" id="ARBA00004496"/>
    </source>
</evidence>
<keyword evidence="2" id="KW-0963">Cytoplasm</keyword>
<dbReference type="STRING" id="1265861.BCAMP_00595"/>
<evidence type="ECO:0000256" key="7">
    <source>
        <dbReference type="ARBA" id="ARBA00023163"/>
    </source>
</evidence>
<dbReference type="Gene3D" id="3.40.50.2300">
    <property type="match status" value="1"/>
</dbReference>
<dbReference type="GO" id="GO:0003700">
    <property type="term" value="F:DNA-binding transcription factor activity"/>
    <property type="evidence" value="ECO:0007669"/>
    <property type="project" value="InterPro"/>
</dbReference>
<dbReference type="InterPro" id="IPR001789">
    <property type="entry name" value="Sig_transdc_resp-reg_receiver"/>
</dbReference>
<dbReference type="RefSeq" id="WP_156921072.1">
    <property type="nucleotide sequence ID" value="NZ_AODH01000002.1"/>
</dbReference>
<comment type="subcellular location">
    <subcellularLocation>
        <location evidence="1">Cytoplasm</location>
    </subcellularLocation>
</comment>
<dbReference type="PROSITE" id="PS50110">
    <property type="entry name" value="RESPONSE_REGULATORY"/>
    <property type="match status" value="1"/>
</dbReference>
<dbReference type="InterPro" id="IPR051552">
    <property type="entry name" value="HptR"/>
</dbReference>
<keyword evidence="12" id="KW-1185">Reference proteome</keyword>
<name>W7CZ89_9LIST</name>
<dbReference type="SMART" id="SM00342">
    <property type="entry name" value="HTH_ARAC"/>
    <property type="match status" value="1"/>
</dbReference>
<dbReference type="AlphaFoldDB" id="W7CZ89"/>
<accession>W7CZ89</accession>
<dbReference type="Pfam" id="PF00072">
    <property type="entry name" value="Response_reg"/>
    <property type="match status" value="1"/>
</dbReference>
<dbReference type="PATRIC" id="fig|1265861.3.peg.115"/>
<dbReference type="InterPro" id="IPR018062">
    <property type="entry name" value="HTH_AraC-typ_CS"/>
</dbReference>
<dbReference type="PRINTS" id="PR00032">
    <property type="entry name" value="HTHARAC"/>
</dbReference>
<dbReference type="SUPFAM" id="SSF52172">
    <property type="entry name" value="CheY-like"/>
    <property type="match status" value="1"/>
</dbReference>
<evidence type="ECO:0000256" key="3">
    <source>
        <dbReference type="ARBA" id="ARBA00022553"/>
    </source>
</evidence>
<dbReference type="Pfam" id="PF12833">
    <property type="entry name" value="HTH_18"/>
    <property type="match status" value="1"/>
</dbReference>
<evidence type="ECO:0000256" key="2">
    <source>
        <dbReference type="ARBA" id="ARBA00022490"/>
    </source>
</evidence>
<feature type="domain" description="Response regulatory" evidence="10">
    <location>
        <begin position="3"/>
        <end position="120"/>
    </location>
</feature>
<keyword evidence="4" id="KW-0902">Two-component regulatory system</keyword>
<keyword evidence="5" id="KW-0805">Transcription regulation</keyword>
<evidence type="ECO:0000259" key="9">
    <source>
        <dbReference type="PROSITE" id="PS01124"/>
    </source>
</evidence>
<protein>
    <submittedName>
        <fullName evidence="11">Two-component system response regulator</fullName>
    </submittedName>
</protein>
<dbReference type="GO" id="GO:0005737">
    <property type="term" value="C:cytoplasm"/>
    <property type="evidence" value="ECO:0007669"/>
    <property type="project" value="UniProtKB-SubCell"/>
</dbReference>
<proteinExistence type="predicted"/>
<evidence type="ECO:0000256" key="6">
    <source>
        <dbReference type="ARBA" id="ARBA00023125"/>
    </source>
</evidence>
<feature type="domain" description="HTH araC/xylS-type" evidence="9">
    <location>
        <begin position="385"/>
        <end position="483"/>
    </location>
</feature>
<dbReference type="PROSITE" id="PS00041">
    <property type="entry name" value="HTH_ARAC_FAMILY_1"/>
    <property type="match status" value="1"/>
</dbReference>
<dbReference type="PANTHER" id="PTHR42713">
    <property type="entry name" value="HISTIDINE KINASE-RELATED"/>
    <property type="match status" value="1"/>
</dbReference>
<dbReference type="SUPFAM" id="SSF46689">
    <property type="entry name" value="Homeodomain-like"/>
    <property type="match status" value="2"/>
</dbReference>
<gene>
    <name evidence="11" type="ORF">BCAMP_00595</name>
</gene>
<dbReference type="SMART" id="SM00448">
    <property type="entry name" value="REC"/>
    <property type="match status" value="1"/>
</dbReference>
<evidence type="ECO:0000256" key="4">
    <source>
        <dbReference type="ARBA" id="ARBA00023012"/>
    </source>
</evidence>
<dbReference type="EMBL" id="AODH01000002">
    <property type="protein sequence ID" value="EUJ42085.1"/>
    <property type="molecule type" value="Genomic_DNA"/>
</dbReference>
<evidence type="ECO:0000313" key="11">
    <source>
        <dbReference type="EMBL" id="EUJ42085.1"/>
    </source>
</evidence>
<organism evidence="11 12">
    <name type="scientific">Brochothrix campestris FSL F6-1037</name>
    <dbReference type="NCBI Taxonomy" id="1265861"/>
    <lineage>
        <taxon>Bacteria</taxon>
        <taxon>Bacillati</taxon>
        <taxon>Bacillota</taxon>
        <taxon>Bacilli</taxon>
        <taxon>Bacillales</taxon>
        <taxon>Listeriaceae</taxon>
        <taxon>Brochothrix</taxon>
    </lineage>
</organism>
<evidence type="ECO:0000256" key="5">
    <source>
        <dbReference type="ARBA" id="ARBA00023015"/>
    </source>
</evidence>
<evidence type="ECO:0000256" key="8">
    <source>
        <dbReference type="PROSITE-ProRule" id="PRU00169"/>
    </source>
</evidence>
<dbReference type="Gene3D" id="1.10.10.60">
    <property type="entry name" value="Homeodomain-like"/>
    <property type="match status" value="2"/>
</dbReference>
<dbReference type="InterPro" id="IPR011006">
    <property type="entry name" value="CheY-like_superfamily"/>
</dbReference>
<sequence length="496" mass="57198">MYKLLLVDDEYMIINGMKKIINWQELGIEIVGTAKNGQEALSFMRQNEVDIVITDVMMPLMSGIEFIKAAQAEQFDFHFIMLSGFEEFKYMQAGIELGAENYLVKPINKEKLLKNVLRILSKSQLSSELPQLRESHFQEKMQRWFNGIITEAELEDDLFGGSFNDNALFTVIYFNGLTSTEQTQVITNCRLLNQSYYMSEGPHIRIVYEGNYQQALAFIMQFERLYRETTCTVGLGCVVTDAKDIVKSCQQALDMNHLARFYRLSLPEQLMQLNVVESKQRTSDFEMTCVSNALNQKADGTLCEVVAMFVRTMKQQLRPASYVHHLALLIVAEIHRHYDTNYNYENELANIAQTDTIMALETVLYTRIEQASTVENTILYSPNVQQVLALIEKNYQTDLTLKDVAQQLHLNAMYLGQLFKKETNQRFAQQLNAFRIEKAKELLNESLLNMNEISEAVGYMSAGYFYKMFKRIEGISPSEFRNETHQSVSKEKNISN</sequence>
<dbReference type="OrthoDB" id="342399at2"/>
<dbReference type="PANTHER" id="PTHR42713:SF3">
    <property type="entry name" value="TRANSCRIPTIONAL REGULATORY PROTEIN HPTR"/>
    <property type="match status" value="1"/>
</dbReference>
<reference evidence="11 12" key="1">
    <citation type="submission" date="2012-12" db="EMBL/GenBank/DDBJ databases">
        <title>Novel taxa of Listeriaceae from agricultural environments in the United States.</title>
        <authorList>
            <person name="den Bakker H.C."/>
            <person name="Allred A."/>
            <person name="Warchocki S."/>
            <person name="Wright E.M."/>
            <person name="Burrell A."/>
            <person name="Nightingale K.K."/>
            <person name="Kephart D."/>
            <person name="Wiedmann M."/>
        </authorList>
    </citation>
    <scope>NUCLEOTIDE SEQUENCE [LARGE SCALE GENOMIC DNA]</scope>
    <source>
        <strain evidence="11 12">FSL F6-1037</strain>
    </source>
</reference>
<dbReference type="CDD" id="cd17536">
    <property type="entry name" value="REC_YesN-like"/>
    <property type="match status" value="1"/>
</dbReference>
<keyword evidence="6" id="KW-0238">DNA-binding</keyword>
<feature type="modified residue" description="4-aspartylphosphate" evidence="8">
    <location>
        <position position="55"/>
    </location>
</feature>
<dbReference type="GO" id="GO:0000160">
    <property type="term" value="P:phosphorelay signal transduction system"/>
    <property type="evidence" value="ECO:0007669"/>
    <property type="project" value="UniProtKB-KW"/>
</dbReference>
<dbReference type="PROSITE" id="PS01124">
    <property type="entry name" value="HTH_ARAC_FAMILY_2"/>
    <property type="match status" value="1"/>
</dbReference>
<dbReference type="GO" id="GO:0043565">
    <property type="term" value="F:sequence-specific DNA binding"/>
    <property type="evidence" value="ECO:0007669"/>
    <property type="project" value="InterPro"/>
</dbReference>
<evidence type="ECO:0000259" key="10">
    <source>
        <dbReference type="PROSITE" id="PS50110"/>
    </source>
</evidence>